<accession>A0A0Q3STB9</accession>
<name>A0A0Q3STB9_9HYPH</name>
<dbReference type="STRING" id="53254.SAMN05660750_01203"/>
<dbReference type="EMBL" id="LMAR01000062">
    <property type="protein sequence ID" value="KQK28698.1"/>
    <property type="molecule type" value="Genomic_DNA"/>
</dbReference>
<organism evidence="3 4">
    <name type="scientific">Bosea thiooxidans</name>
    <dbReference type="NCBI Taxonomy" id="53254"/>
    <lineage>
        <taxon>Bacteria</taxon>
        <taxon>Pseudomonadati</taxon>
        <taxon>Pseudomonadota</taxon>
        <taxon>Alphaproteobacteria</taxon>
        <taxon>Hyphomicrobiales</taxon>
        <taxon>Boseaceae</taxon>
        <taxon>Bosea</taxon>
    </lineage>
</organism>
<dbReference type="SUPFAM" id="SSF53474">
    <property type="entry name" value="alpha/beta-Hydrolases"/>
    <property type="match status" value="1"/>
</dbReference>
<dbReference type="PANTHER" id="PTHR43798:SF31">
    <property type="entry name" value="AB HYDROLASE SUPERFAMILY PROTEIN YCLE"/>
    <property type="match status" value="1"/>
</dbReference>
<reference evidence="3 4" key="1">
    <citation type="submission" date="2015-10" db="EMBL/GenBank/DDBJ databases">
        <title>Draft genome of Bosea thiooxidans.</title>
        <authorList>
            <person name="Wang X."/>
        </authorList>
    </citation>
    <scope>NUCLEOTIDE SEQUENCE [LARGE SCALE GENOMIC DNA]</scope>
    <source>
        <strain evidence="3 4">CGMCC 9174</strain>
    </source>
</reference>
<dbReference type="GO" id="GO:0016787">
    <property type="term" value="F:hydrolase activity"/>
    <property type="evidence" value="ECO:0007669"/>
    <property type="project" value="UniProtKB-KW"/>
</dbReference>
<dbReference type="InterPro" id="IPR029058">
    <property type="entry name" value="AB_hydrolase_fold"/>
</dbReference>
<evidence type="ECO:0000313" key="4">
    <source>
        <dbReference type="Proteomes" id="UP000051562"/>
    </source>
</evidence>
<dbReference type="InterPro" id="IPR000073">
    <property type="entry name" value="AB_hydrolase_1"/>
</dbReference>
<evidence type="ECO:0000259" key="2">
    <source>
        <dbReference type="Pfam" id="PF00561"/>
    </source>
</evidence>
<evidence type="ECO:0000313" key="3">
    <source>
        <dbReference type="EMBL" id="KQK28698.1"/>
    </source>
</evidence>
<keyword evidence="1" id="KW-0378">Hydrolase</keyword>
<evidence type="ECO:0000256" key="1">
    <source>
        <dbReference type="ARBA" id="ARBA00022801"/>
    </source>
</evidence>
<dbReference type="PANTHER" id="PTHR43798">
    <property type="entry name" value="MONOACYLGLYCEROL LIPASE"/>
    <property type="match status" value="1"/>
</dbReference>
<dbReference type="Gene3D" id="3.40.50.1820">
    <property type="entry name" value="alpha/beta hydrolase"/>
    <property type="match status" value="1"/>
</dbReference>
<dbReference type="GO" id="GO:0016020">
    <property type="term" value="C:membrane"/>
    <property type="evidence" value="ECO:0007669"/>
    <property type="project" value="TreeGrafter"/>
</dbReference>
<gene>
    <name evidence="3" type="ORF">ARD30_20910</name>
</gene>
<feature type="domain" description="AB hydrolase-1" evidence="2">
    <location>
        <begin position="24"/>
        <end position="131"/>
    </location>
</feature>
<protein>
    <recommendedName>
        <fullName evidence="2">AB hydrolase-1 domain-containing protein</fullName>
    </recommendedName>
</protein>
<dbReference type="Proteomes" id="UP000051562">
    <property type="component" value="Unassembled WGS sequence"/>
</dbReference>
<sequence>MPSRWIEANGVQLRYELQAGPPATIVLLHEMGGMLESWDAVVPLLAPCASLLRYDQRGAGLSEKPPGPYAIAQAADDLAALLAALAITGPVAIVGAAVGAAVAAAFAARHPQPVAALALLAPATMLDEAKRARTEQRIATIERLGIRRAFADETGEPRSRYEELRLAADPAGLAATWRMLAGLDLDADLAAIRCPTLVVAGRQDAARPPEHVAGVAARIAGAELLVLETGHVMAIDTPELVASTLRDFLARTGFLIA</sequence>
<dbReference type="Pfam" id="PF00561">
    <property type="entry name" value="Abhydrolase_1"/>
    <property type="match status" value="1"/>
</dbReference>
<keyword evidence="4" id="KW-1185">Reference proteome</keyword>
<dbReference type="RefSeq" id="WP_055729988.1">
    <property type="nucleotide sequence ID" value="NZ_LMAR01000062.1"/>
</dbReference>
<comment type="caution">
    <text evidence="3">The sequence shown here is derived from an EMBL/GenBank/DDBJ whole genome shotgun (WGS) entry which is preliminary data.</text>
</comment>
<dbReference type="InterPro" id="IPR050266">
    <property type="entry name" value="AB_hydrolase_sf"/>
</dbReference>
<proteinExistence type="predicted"/>
<dbReference type="AlphaFoldDB" id="A0A0Q3STB9"/>